<dbReference type="Gene3D" id="3.40.1090.10">
    <property type="entry name" value="Cytosolic phospholipase A2 catalytic domain"/>
    <property type="match status" value="2"/>
</dbReference>
<organism evidence="4 5">
    <name type="scientific">Streptomyces luteosporeus</name>
    <dbReference type="NCBI Taxonomy" id="173856"/>
    <lineage>
        <taxon>Bacteria</taxon>
        <taxon>Bacillati</taxon>
        <taxon>Actinomycetota</taxon>
        <taxon>Actinomycetes</taxon>
        <taxon>Kitasatosporales</taxon>
        <taxon>Streptomycetaceae</taxon>
        <taxon>Streptomyces</taxon>
    </lineage>
</organism>
<comment type="caution">
    <text evidence="2">Lacks conserved residue(s) required for the propagation of feature annotation.</text>
</comment>
<feature type="short sequence motif" description="DGA/G" evidence="2">
    <location>
        <begin position="199"/>
        <end position="201"/>
    </location>
</feature>
<feature type="domain" description="PNPLA" evidence="3">
    <location>
        <begin position="21"/>
        <end position="212"/>
    </location>
</feature>
<evidence type="ECO:0000259" key="3">
    <source>
        <dbReference type="PROSITE" id="PS51635"/>
    </source>
</evidence>
<proteinExistence type="predicted"/>
<evidence type="ECO:0000256" key="1">
    <source>
        <dbReference type="ARBA" id="ARBA00023098"/>
    </source>
</evidence>
<gene>
    <name evidence="4" type="ORF">GCM10010315_10130</name>
</gene>
<dbReference type="PROSITE" id="PS51635">
    <property type="entry name" value="PNPLA"/>
    <property type="match status" value="1"/>
</dbReference>
<name>A0ABN3TL71_9ACTN</name>
<dbReference type="SUPFAM" id="SSF52151">
    <property type="entry name" value="FabD/lysophospholipase-like"/>
    <property type="match status" value="1"/>
</dbReference>
<comment type="caution">
    <text evidence="4">The sequence shown here is derived from an EMBL/GenBank/DDBJ whole genome shotgun (WGS) entry which is preliminary data.</text>
</comment>
<protein>
    <submittedName>
        <fullName evidence="4">Patatin-like phospholipase family protein</fullName>
    </submittedName>
</protein>
<feature type="active site" description="Proton acceptor" evidence="2">
    <location>
        <position position="199"/>
    </location>
</feature>
<sequence length="295" mass="30835">MIRMPNVADREETAYSIGRALVLGPGGLAGTAWMAGLVHGLRREGMDLGEADLIVGTSAGAIVAAALGAEDGLGRLANPVTGDRPRPPGPDTGRTAEVFAVLGTPGLAPDEARRHVGRIAMDTADPRAQQALLAVRRELIGTDAWPERRLLITAVDVASGEPVVWDRDSGLPLVDAVAASSAFPGTAPPIAVGDRHYMDGALREGTNADLARGARTLLVVDPLAHQFPRDPRQQAQVALGAQTVLTIAPDETSIRAFGTDPSDPAAWAPSFQAGFAQAADEHERLLAAWINPRAE</sequence>
<keyword evidence="1 2" id="KW-0443">Lipid metabolism</keyword>
<dbReference type="InterPro" id="IPR002641">
    <property type="entry name" value="PNPLA_dom"/>
</dbReference>
<keyword evidence="5" id="KW-1185">Reference proteome</keyword>
<feature type="short sequence motif" description="GXSXG" evidence="2">
    <location>
        <begin position="56"/>
        <end position="60"/>
    </location>
</feature>
<evidence type="ECO:0000256" key="2">
    <source>
        <dbReference type="PROSITE-ProRule" id="PRU01161"/>
    </source>
</evidence>
<dbReference type="InterPro" id="IPR016035">
    <property type="entry name" value="Acyl_Trfase/lysoPLipase"/>
</dbReference>
<reference evidence="4 5" key="1">
    <citation type="journal article" date="2019" name="Int. J. Syst. Evol. Microbiol.">
        <title>The Global Catalogue of Microorganisms (GCM) 10K type strain sequencing project: providing services to taxonomists for standard genome sequencing and annotation.</title>
        <authorList>
            <consortium name="The Broad Institute Genomics Platform"/>
            <consortium name="The Broad Institute Genome Sequencing Center for Infectious Disease"/>
            <person name="Wu L."/>
            <person name="Ma J."/>
        </authorList>
    </citation>
    <scope>NUCLEOTIDE SEQUENCE [LARGE SCALE GENOMIC DNA]</scope>
    <source>
        <strain evidence="4 5">JCM 4542</strain>
    </source>
</reference>
<keyword evidence="2" id="KW-0442">Lipid degradation</keyword>
<dbReference type="Proteomes" id="UP001500886">
    <property type="component" value="Unassembled WGS sequence"/>
</dbReference>
<evidence type="ECO:0000313" key="4">
    <source>
        <dbReference type="EMBL" id="GAA2710366.1"/>
    </source>
</evidence>
<dbReference type="Pfam" id="PF01734">
    <property type="entry name" value="Patatin"/>
    <property type="match status" value="1"/>
</dbReference>
<keyword evidence="2" id="KW-0378">Hydrolase</keyword>
<accession>A0ABN3TL71</accession>
<dbReference type="EMBL" id="BAAASL010000003">
    <property type="protein sequence ID" value="GAA2710366.1"/>
    <property type="molecule type" value="Genomic_DNA"/>
</dbReference>
<evidence type="ECO:0000313" key="5">
    <source>
        <dbReference type="Proteomes" id="UP001500886"/>
    </source>
</evidence>
<feature type="active site" description="Nucleophile" evidence="2">
    <location>
        <position position="58"/>
    </location>
</feature>